<evidence type="ECO:0000256" key="2">
    <source>
        <dbReference type="SAM" id="MobiDB-lite"/>
    </source>
</evidence>
<feature type="compositionally biased region" description="Low complexity" evidence="2">
    <location>
        <begin position="463"/>
        <end position="483"/>
    </location>
</feature>
<keyword evidence="1" id="KW-0175">Coiled coil</keyword>
<dbReference type="Proteomes" id="UP000722791">
    <property type="component" value="Unassembled WGS sequence"/>
</dbReference>
<dbReference type="OrthoDB" id="261426at2759"/>
<feature type="compositionally biased region" description="Gly residues" evidence="2">
    <location>
        <begin position="1872"/>
        <end position="1881"/>
    </location>
</feature>
<accession>A0A8J4FKW1</accession>
<feature type="region of interest" description="Disordered" evidence="2">
    <location>
        <begin position="1867"/>
        <end position="1938"/>
    </location>
</feature>
<protein>
    <submittedName>
        <fullName evidence="3">Uncharacterized protein</fullName>
    </submittedName>
</protein>
<evidence type="ECO:0000256" key="1">
    <source>
        <dbReference type="SAM" id="Coils"/>
    </source>
</evidence>
<feature type="region of interest" description="Disordered" evidence="2">
    <location>
        <begin position="461"/>
        <end position="483"/>
    </location>
</feature>
<feature type="region of interest" description="Disordered" evidence="2">
    <location>
        <begin position="1"/>
        <end position="21"/>
    </location>
</feature>
<feature type="coiled-coil region" evidence="1">
    <location>
        <begin position="1513"/>
        <end position="1562"/>
    </location>
</feature>
<feature type="region of interest" description="Disordered" evidence="2">
    <location>
        <begin position="224"/>
        <end position="253"/>
    </location>
</feature>
<feature type="compositionally biased region" description="Low complexity" evidence="2">
    <location>
        <begin position="2059"/>
        <end position="2074"/>
    </location>
</feature>
<feature type="region of interest" description="Disordered" evidence="2">
    <location>
        <begin position="1329"/>
        <end position="1351"/>
    </location>
</feature>
<comment type="caution">
    <text evidence="3">The sequence shown here is derived from an EMBL/GenBank/DDBJ whole genome shotgun (WGS) entry which is preliminary data.</text>
</comment>
<feature type="coiled-coil region" evidence="1">
    <location>
        <begin position="970"/>
        <end position="1022"/>
    </location>
</feature>
<proteinExistence type="predicted"/>
<feature type="region of interest" description="Disordered" evidence="2">
    <location>
        <begin position="1387"/>
        <end position="1416"/>
    </location>
</feature>
<evidence type="ECO:0000313" key="4">
    <source>
        <dbReference type="Proteomes" id="UP000722791"/>
    </source>
</evidence>
<feature type="compositionally biased region" description="Polar residues" evidence="2">
    <location>
        <begin position="570"/>
        <end position="584"/>
    </location>
</feature>
<evidence type="ECO:0000313" key="3">
    <source>
        <dbReference type="EMBL" id="GIM02832.1"/>
    </source>
</evidence>
<feature type="region of interest" description="Disordered" evidence="2">
    <location>
        <begin position="1250"/>
        <end position="1286"/>
    </location>
</feature>
<feature type="region of interest" description="Disordered" evidence="2">
    <location>
        <begin position="2047"/>
        <end position="2076"/>
    </location>
</feature>
<sequence length="2303" mass="238336">MEDARGPSRSSIRLGNTGGSEAQQAAMYSFQAAQQLDLAPGYQKGKRPKLTSLSVKSINVKLTGSPFSTNDAPSLSPTGSLLNSCPSGVSPGPIPILSPRPLGTSSNIGRTTVSAPHLHLPNAAEFSRLEIDGGEPDKGSSVLDAKARYSHDQIILPPPCDFVGGHDGGLAGSTAPELPFLPAAAAPPLPMTAAAVVNGSAATNTAFGPDVYAAAVTTTGARISFTGATPPSSNNHRSPLRRSTLSPRTLTEEDVQQQQLLLAAGTRALTTSCEGSLEASMPLWPKVLLTNRNRPVGSSAVAVTTPAAGGDPLQAIKYNNIQCNTPLNNSSSSVNNNHNYYVSNFNKNIVSKTNRIYDGDEHQQQQEQQQQVVVPQPPLLPSGDIGSHGAVFHVRTPSNEGTPIISPSQRSFRHEKVRRHTSWDLPTQLLVSSSRIAPTPPRKPASAVWAGQPWAQDEDMIIQQQQQQQQTSPKQQTSPQQDLPQQALLPGVSNVIKSAAVMNTPAAAAADNITATAGPVVAGGMSRLAAAATGRIPQPSNLYGRVSSSTLLAKLPPSRVITRRGGLANPRSSSNGSLQDSTAQQLQLSPYTKAALTAGACGTGSLLLDADVEQGTHLSSSAPASPVRSQSPASAVLSFAGLPISPRIRASQATATTSVSSITVMEGVAVMPDSGSHSSIGAFNPSQQAASQPAAEVQFAAGYNPSIEQILLGSGAASSSLRSMANSSPPRPDSQLQQAFRNLCTASKTPRLAAREDVWELQAALLRQVSILASPPPELPPIQSPRSAGMQLLTAGVGAGAAGLRNNVGNIRHVSRQQPHAGAIIAASPSRGALAAAGENSRRLSTSPADISQRTTIDGGPYAEISTPTIINATTPTASLSRWGPQAAQSSPAAVLVCPPANVAPFTSEDVAFPPLLTRDEDGYVLESLIAGQESALSTALTGLVVQVGVSCVERAHLLHRLWATMRQLLAAVLQDRETARSQVAAASREAADYASRAAGEVGSLQQQLAALTQVVEKLTEKDREQTVQLAAANSELEHLRQVVADGDIESLSARLMDAEEGRSKAMVEAVRMQGHVKALEAEIYELRQEQAMAAARLNAFESHTCALTAELRCRTPRPSRSLGTLDELLAEDGNHKEVVLSALSAGANPLDLHRLMLGVTHDGEDLNPWVEVFGCVQSVVPPWSDAATHHAAMAPPQDAAVAEATSNTAAAVAATAAAAVAGSGSSSAAAGVSGGGTAVAASSLDFVPPGTAGNVSPPPSSTRGGASPSGASGTVATQQQIPPVVPAGGQVVPGGTPTAMRRGVSFSQRGAATAAALAAAVMTGARVTSRASSPDSEHLSPPVTDPLLTAGPAIGELAHQAAGGSTLLESSGGGWPAVRGIINAARHRRRSSAAGEPTGGGAESTARRQVMSPSQQQAYMTRLHSWLVSEMEEGDVASLRRIFPDKAVDAIGSGLQLGVSRGAMAAWLLGTLSPGGFNFMPYKDLVGLLSRQFQHTPLDLGGPITSGLELAALSTAQRIKVLEDKAQQLHREVVRLKRCLADRKRAERAQAQAEANAIERKAHDRPVHPVHTFLTTKWADFFDGLGCGAKVPKVLHAEGRVFNSRMEKVDAEKLVNSIWAAKADWQSRNSGGRMTLADFMTSYMQRRFVNPRTVTETAYTLIYTLGQHMYDPDCHLFIRVLLGEVDEGIRAEGEELQADLVHLFSCLDGVAHGRCTGYLSKRDMHTALKGFFPSKTRARFQEVQEALDADCPDSEAVMYRRLFDTDQDLNQGVFAETIRTQHLEERLEGLQAIEDALMEAVAKARVHHVPPSLLASVLKSVIPDCTEECVRQYLRLVYGSDAGIRAAEAAAPAANAASFRAAAHSINSSKGGSGSKGGGSAQRSRSPAAGHSRPGAAAGAVNAAGSGPIGAEGAAANSGSSPTGGGGGNENGNGKPEEQVVVPTAEAVIQLIRLAGWVPEFPSGILTSLVEAASIFPNGAGGYSSGGAGINGPKLVGSSGNPRAALKRMRYQQAMGALKEAWLREEQARIQHIVQLAHGGANCPPLMGPAAPEDSEPAPRVSNSSVASSVPISGQPIDDQTAPGPHATLAAAAAAVGVKISSLASLPTAADFVDSKEPDVAALEAARKVLTTQLLAATAAMSKNVDGISTASTAASAGICGAAAKPELSLHRLARANPTAVASGGGGGSASNPNAAGGAIPAGNTPSMSPAPACGAAAAAAATAIAALEEAGERLQRLRALGGAMAALAEDRNEAFTPGQVPDNNRNVNDEEPLDGTEIRNGRRRAAAAGGARTAKRGQWVG</sequence>
<feature type="compositionally biased region" description="Low complexity" evidence="2">
    <location>
        <begin position="1896"/>
        <end position="1922"/>
    </location>
</feature>
<organism evidence="3 4">
    <name type="scientific">Volvox reticuliferus</name>
    <dbReference type="NCBI Taxonomy" id="1737510"/>
    <lineage>
        <taxon>Eukaryota</taxon>
        <taxon>Viridiplantae</taxon>
        <taxon>Chlorophyta</taxon>
        <taxon>core chlorophytes</taxon>
        <taxon>Chlorophyceae</taxon>
        <taxon>CS clade</taxon>
        <taxon>Chlamydomonadales</taxon>
        <taxon>Volvocaceae</taxon>
        <taxon>Volvox</taxon>
    </lineage>
</organism>
<feature type="compositionally biased region" description="Polar residues" evidence="2">
    <location>
        <begin position="8"/>
        <end position="21"/>
    </location>
</feature>
<dbReference type="GO" id="GO:0005737">
    <property type="term" value="C:cytoplasm"/>
    <property type="evidence" value="ECO:0007669"/>
    <property type="project" value="TreeGrafter"/>
</dbReference>
<dbReference type="EMBL" id="BNCQ01000012">
    <property type="protein sequence ID" value="GIM02832.1"/>
    <property type="molecule type" value="Genomic_DNA"/>
</dbReference>
<feature type="region of interest" description="Disordered" evidence="2">
    <location>
        <begin position="836"/>
        <end position="858"/>
    </location>
</feature>
<name>A0A8J4FKW1_9CHLO</name>
<feature type="compositionally biased region" description="Polar residues" evidence="2">
    <location>
        <begin position="1262"/>
        <end position="1278"/>
    </location>
</feature>
<feature type="compositionally biased region" description="Gly residues" evidence="2">
    <location>
        <begin position="1923"/>
        <end position="1932"/>
    </location>
</feature>
<reference evidence="3" key="1">
    <citation type="journal article" date="2021" name="Proc. Natl. Acad. Sci. U.S.A.">
        <title>Three genomes in the algal genus Volvox reveal the fate of a haploid sex-determining region after a transition to homothallism.</title>
        <authorList>
            <person name="Yamamoto K."/>
            <person name="Hamaji T."/>
            <person name="Kawai-Toyooka H."/>
            <person name="Matsuzaki R."/>
            <person name="Takahashi F."/>
            <person name="Nishimura Y."/>
            <person name="Kawachi M."/>
            <person name="Noguchi H."/>
            <person name="Minakuchi Y."/>
            <person name="Umen J.G."/>
            <person name="Toyoda A."/>
            <person name="Nozaki H."/>
        </authorList>
    </citation>
    <scope>NUCLEOTIDE SEQUENCE</scope>
    <source>
        <strain evidence="3">NIES-3785</strain>
    </source>
</reference>
<gene>
    <name evidence="3" type="ORF">Vretimale_7667</name>
</gene>
<feature type="coiled-coil region" evidence="1">
    <location>
        <begin position="1070"/>
        <end position="1097"/>
    </location>
</feature>
<dbReference type="PANTHER" id="PTHR16306">
    <property type="entry name" value="TRANSLIN-ASSOCIATED FACTOR X-INTERACTING PROTEIN 1"/>
    <property type="match status" value="1"/>
</dbReference>
<feature type="region of interest" description="Disordered" evidence="2">
    <location>
        <begin position="562"/>
        <end position="584"/>
    </location>
</feature>
<feature type="compositionally biased region" description="Polar residues" evidence="2">
    <location>
        <begin position="843"/>
        <end position="856"/>
    </location>
</feature>
<dbReference type="PANTHER" id="PTHR16306:SF0">
    <property type="entry name" value="TRANSLIN-ASSOCIATED FACTOR X-INTERACTING PROTEIN 1"/>
    <property type="match status" value="1"/>
</dbReference>
<feature type="compositionally biased region" description="Polar residues" evidence="2">
    <location>
        <begin position="224"/>
        <end position="236"/>
    </location>
</feature>
<feature type="region of interest" description="Disordered" evidence="2">
    <location>
        <begin position="2256"/>
        <end position="2303"/>
    </location>
</feature>